<name>A0A318S857_9DEIO</name>
<keyword evidence="2" id="KW-1185">Reference proteome</keyword>
<dbReference type="RefSeq" id="WP_110886817.1">
    <property type="nucleotide sequence ID" value="NZ_QJSX01000007.1"/>
</dbReference>
<evidence type="ECO:0000313" key="2">
    <source>
        <dbReference type="Proteomes" id="UP000248326"/>
    </source>
</evidence>
<dbReference type="EMBL" id="QJSX01000007">
    <property type="protein sequence ID" value="PYE53918.1"/>
    <property type="molecule type" value="Genomic_DNA"/>
</dbReference>
<organism evidence="1 2">
    <name type="scientific">Deinococcus yavapaiensis KR-236</name>
    <dbReference type="NCBI Taxonomy" id="694435"/>
    <lineage>
        <taxon>Bacteria</taxon>
        <taxon>Thermotogati</taxon>
        <taxon>Deinococcota</taxon>
        <taxon>Deinococci</taxon>
        <taxon>Deinococcales</taxon>
        <taxon>Deinococcaceae</taxon>
        <taxon>Deinococcus</taxon>
    </lineage>
</organism>
<dbReference type="OrthoDB" id="63550at2"/>
<sequence>MSGDLRELAAVATRGTSRADLPAPTGPLAAALTAVPGDTPEALLLGRAALLGLHARAGASLGRAAALPPTPLPPPERPLPADLAALLPALLRADPALIAEALRTVAARGWTLNAAHILAVHGQNANLAHALWTLADARARVTLDAHSLHKQARKAEEDATWAASLRALGERRATNPEAAARELQAQWAEQPAERRKELLTLVRRDLRQEDRALLEAATRDRSPDLQKQARQLLGHLPGPLQDELLRLLPQAVKVSGFLKQKITFGAFDLPAALGKPRAGQYDDSDLHRLLGALPTPLVLTTLNVRWDDLHHALRSHHWSLAQELQAPQSPAPPPLDVDTARARVRDLAGQPSVTAEKLLDAVRALAASTDLSAEPPALQAALATRTLNVIQIAGLTPSARELTRLLRLTLSPDVTIPPPTPRAFELPPRPKQLPTWQTPAAWEERQRQEHAQKETSAVQAYADLVDTWRVRRAWRAALAAHPTS</sequence>
<gene>
    <name evidence="1" type="ORF">DES52_107176</name>
</gene>
<reference evidence="1 2" key="1">
    <citation type="submission" date="2018-06" db="EMBL/GenBank/DDBJ databases">
        <title>Genomic Encyclopedia of Type Strains, Phase IV (KMG-IV): sequencing the most valuable type-strain genomes for metagenomic binning, comparative biology and taxonomic classification.</title>
        <authorList>
            <person name="Goeker M."/>
        </authorList>
    </citation>
    <scope>NUCLEOTIDE SEQUENCE [LARGE SCALE GENOMIC DNA]</scope>
    <source>
        <strain evidence="1 2">DSM 18048</strain>
    </source>
</reference>
<accession>A0A318S857</accession>
<dbReference type="Pfam" id="PF18944">
    <property type="entry name" value="DUF5691"/>
    <property type="match status" value="1"/>
</dbReference>
<comment type="caution">
    <text evidence="1">The sequence shown here is derived from an EMBL/GenBank/DDBJ whole genome shotgun (WGS) entry which is preliminary data.</text>
</comment>
<proteinExistence type="predicted"/>
<evidence type="ECO:0000313" key="1">
    <source>
        <dbReference type="EMBL" id="PYE53918.1"/>
    </source>
</evidence>
<protein>
    <submittedName>
        <fullName evidence="1">Uncharacterized protein</fullName>
    </submittedName>
</protein>
<dbReference type="InterPro" id="IPR043746">
    <property type="entry name" value="DUF5691"/>
</dbReference>
<dbReference type="AlphaFoldDB" id="A0A318S857"/>
<dbReference type="Proteomes" id="UP000248326">
    <property type="component" value="Unassembled WGS sequence"/>
</dbReference>